<proteinExistence type="predicted"/>
<sequence>MPLGYANKINLIPQIKQTVCFFALPLRQHLPFIIFDKRTPIKCLIFYTQIRRITPMMS</sequence>
<dbReference type="KEGG" id="ctak:4412677_01257"/>
<evidence type="ECO:0000313" key="1">
    <source>
        <dbReference type="EMBL" id="SNV43446.1"/>
    </source>
</evidence>
<keyword evidence="2" id="KW-1185">Reference proteome</keyword>
<accession>A0A239XAE8</accession>
<dbReference type="EMBL" id="LT906465">
    <property type="protein sequence ID" value="SNV43446.1"/>
    <property type="molecule type" value="Genomic_DNA"/>
</dbReference>
<organism evidence="1 2">
    <name type="scientific">Chryseobacterium taklimakanense</name>
    <dbReference type="NCBI Taxonomy" id="536441"/>
    <lineage>
        <taxon>Bacteria</taxon>
        <taxon>Pseudomonadati</taxon>
        <taxon>Bacteroidota</taxon>
        <taxon>Flavobacteriia</taxon>
        <taxon>Flavobacteriales</taxon>
        <taxon>Weeksellaceae</taxon>
        <taxon>Chryseobacterium group</taxon>
        <taxon>Chryseobacterium</taxon>
    </lineage>
</organism>
<name>A0A239XAE8_9FLAO</name>
<dbReference type="AlphaFoldDB" id="A0A239XAE8"/>
<reference evidence="1 2" key="1">
    <citation type="submission" date="2017-06" db="EMBL/GenBank/DDBJ databases">
        <authorList>
            <consortium name="Pathogen Informatics"/>
        </authorList>
    </citation>
    <scope>NUCLEOTIDE SEQUENCE [LARGE SCALE GENOMIC DNA]</scope>
    <source>
        <strain evidence="1 2">NCTC13490</strain>
    </source>
</reference>
<protein>
    <submittedName>
        <fullName evidence="1">Uncharacterized protein</fullName>
    </submittedName>
</protein>
<gene>
    <name evidence="1" type="ORF">SAMEA4412677_01257</name>
</gene>
<dbReference type="Proteomes" id="UP000215196">
    <property type="component" value="Chromosome 1"/>
</dbReference>
<evidence type="ECO:0000313" key="2">
    <source>
        <dbReference type="Proteomes" id="UP000215196"/>
    </source>
</evidence>